<organism evidence="1 2">
    <name type="scientific">Chitinophaga solisilvae</name>
    <dbReference type="NCBI Taxonomy" id="1233460"/>
    <lineage>
        <taxon>Bacteria</taxon>
        <taxon>Pseudomonadati</taxon>
        <taxon>Bacteroidota</taxon>
        <taxon>Chitinophagia</taxon>
        <taxon>Chitinophagales</taxon>
        <taxon>Chitinophagaceae</taxon>
        <taxon>Chitinophaga</taxon>
    </lineage>
</organism>
<protein>
    <submittedName>
        <fullName evidence="1">Uncharacterized protein</fullName>
    </submittedName>
</protein>
<evidence type="ECO:0000313" key="1">
    <source>
        <dbReference type="EMBL" id="NSL87144.1"/>
    </source>
</evidence>
<sequence length="59" mass="6403">MAEELTTFCSEQCIPFGFNIESVAVRKDEIEASIHMVNAVGSMLTAKGIRQSTSSPVLQ</sequence>
<dbReference type="EMBL" id="RIAR02000001">
    <property type="protein sequence ID" value="NSL87144.1"/>
    <property type="molecule type" value="Genomic_DNA"/>
</dbReference>
<evidence type="ECO:0000313" key="2">
    <source>
        <dbReference type="Proteomes" id="UP000281028"/>
    </source>
</evidence>
<reference evidence="1" key="1">
    <citation type="submission" date="2020-05" db="EMBL/GenBank/DDBJ databases">
        <title>Chitinophaga laudate sp. nov., isolated from a tropical peat swamp.</title>
        <authorList>
            <person name="Goh C.B.S."/>
            <person name="Lee M.S."/>
            <person name="Parimannan S."/>
            <person name="Pasbakhsh P."/>
            <person name="Yule C.M."/>
            <person name="Rajandas H."/>
            <person name="Loke S."/>
            <person name="Croft L."/>
            <person name="Tan J.B.L."/>
        </authorList>
    </citation>
    <scope>NUCLEOTIDE SEQUENCE</scope>
    <source>
        <strain evidence="1">Mgbs1</strain>
    </source>
</reference>
<comment type="caution">
    <text evidence="1">The sequence shown here is derived from an EMBL/GenBank/DDBJ whole genome shotgun (WGS) entry which is preliminary data.</text>
</comment>
<accession>A0A9Q5D339</accession>
<dbReference type="Proteomes" id="UP000281028">
    <property type="component" value="Unassembled WGS sequence"/>
</dbReference>
<dbReference type="Gene3D" id="3.20.20.220">
    <property type="match status" value="1"/>
</dbReference>
<name>A0A9Q5D339_9BACT</name>
<proteinExistence type="predicted"/>
<gene>
    <name evidence="1" type="ORF">ECE50_009905</name>
</gene>
<keyword evidence="2" id="KW-1185">Reference proteome</keyword>
<dbReference type="AlphaFoldDB" id="A0A9Q5D339"/>
<dbReference type="OrthoDB" id="4367389at2"/>